<dbReference type="Gene3D" id="1.20.1560.10">
    <property type="entry name" value="ABC transporter type 1, transmembrane domain"/>
    <property type="match status" value="1"/>
</dbReference>
<keyword evidence="2 5" id="KW-0812">Transmembrane</keyword>
<dbReference type="GO" id="GO:0005886">
    <property type="term" value="C:plasma membrane"/>
    <property type="evidence" value="ECO:0007669"/>
    <property type="project" value="UniProtKB-SubCell"/>
</dbReference>
<evidence type="ECO:0000313" key="8">
    <source>
        <dbReference type="Proteomes" id="UP000269208"/>
    </source>
</evidence>
<dbReference type="EMBL" id="LR134190">
    <property type="protein sequence ID" value="VEB55522.1"/>
    <property type="molecule type" value="Genomic_DNA"/>
</dbReference>
<dbReference type="GO" id="GO:0140359">
    <property type="term" value="F:ABC-type transporter activity"/>
    <property type="evidence" value="ECO:0007669"/>
    <property type="project" value="InterPro"/>
</dbReference>
<evidence type="ECO:0000256" key="4">
    <source>
        <dbReference type="ARBA" id="ARBA00023136"/>
    </source>
</evidence>
<feature type="domain" description="ABC transmembrane type-1" evidence="6">
    <location>
        <begin position="1"/>
        <end position="74"/>
    </location>
</feature>
<reference evidence="7 8" key="1">
    <citation type="submission" date="2018-12" db="EMBL/GenBank/DDBJ databases">
        <authorList>
            <consortium name="Pathogen Informatics"/>
        </authorList>
    </citation>
    <scope>NUCLEOTIDE SEQUENCE [LARGE SCALE GENOMIC DNA]</scope>
    <source>
        <strain evidence="7 8">NCTC6754</strain>
    </source>
</reference>
<dbReference type="Pfam" id="PF00664">
    <property type="entry name" value="ABC_membrane"/>
    <property type="match status" value="1"/>
</dbReference>
<evidence type="ECO:0000313" key="7">
    <source>
        <dbReference type="EMBL" id="VEB55522.1"/>
    </source>
</evidence>
<dbReference type="Proteomes" id="UP000269208">
    <property type="component" value="Chromosome"/>
</dbReference>
<dbReference type="InterPro" id="IPR036640">
    <property type="entry name" value="ABC1_TM_sf"/>
</dbReference>
<protein>
    <submittedName>
        <fullName evidence="7">Type I secretion protein, ATP-binding protein</fullName>
    </submittedName>
</protein>
<dbReference type="AlphaFoldDB" id="A0A447TXI9"/>
<evidence type="ECO:0000259" key="6">
    <source>
        <dbReference type="PROSITE" id="PS50929"/>
    </source>
</evidence>
<evidence type="ECO:0000256" key="1">
    <source>
        <dbReference type="ARBA" id="ARBA00004651"/>
    </source>
</evidence>
<comment type="subcellular location">
    <subcellularLocation>
        <location evidence="1">Cell membrane</location>
        <topology evidence="1">Multi-pass membrane protein</topology>
    </subcellularLocation>
</comment>
<sequence>MVESVQGLEDIKLMQAENRFLQQWNSYIRITGESGLRTRKLTQGLISWGMSVQSLVYAAVIMFGAPMVIEGQYDYRRRGRRVDARLADDRANG</sequence>
<keyword evidence="7" id="KW-0547">Nucleotide-binding</keyword>
<gene>
    <name evidence="7" type="ORF">NCTC6754_03876</name>
</gene>
<evidence type="ECO:0000256" key="5">
    <source>
        <dbReference type="SAM" id="Phobius"/>
    </source>
</evidence>
<dbReference type="GO" id="GO:0005524">
    <property type="term" value="F:ATP binding"/>
    <property type="evidence" value="ECO:0007669"/>
    <property type="project" value="UniProtKB-KW"/>
</dbReference>
<dbReference type="PROSITE" id="PS50929">
    <property type="entry name" value="ABC_TM1F"/>
    <property type="match status" value="1"/>
</dbReference>
<feature type="transmembrane region" description="Helical" evidence="5">
    <location>
        <begin position="45"/>
        <end position="69"/>
    </location>
</feature>
<evidence type="ECO:0000256" key="3">
    <source>
        <dbReference type="ARBA" id="ARBA00022989"/>
    </source>
</evidence>
<dbReference type="SUPFAM" id="SSF90123">
    <property type="entry name" value="ABC transporter transmembrane region"/>
    <property type="match status" value="1"/>
</dbReference>
<evidence type="ECO:0000256" key="2">
    <source>
        <dbReference type="ARBA" id="ARBA00022692"/>
    </source>
</evidence>
<keyword evidence="3 5" id="KW-1133">Transmembrane helix</keyword>
<keyword evidence="7" id="KW-0067">ATP-binding</keyword>
<name>A0A447TXI9_SALET</name>
<proteinExistence type="predicted"/>
<accession>A0A447TXI9</accession>
<organism evidence="7 8">
    <name type="scientific">Salmonella enterica I</name>
    <dbReference type="NCBI Taxonomy" id="59201"/>
    <lineage>
        <taxon>Bacteria</taxon>
        <taxon>Pseudomonadati</taxon>
        <taxon>Pseudomonadota</taxon>
        <taxon>Gammaproteobacteria</taxon>
        <taxon>Enterobacterales</taxon>
        <taxon>Enterobacteriaceae</taxon>
        <taxon>Salmonella</taxon>
    </lineage>
</organism>
<dbReference type="InterPro" id="IPR011527">
    <property type="entry name" value="ABC1_TM_dom"/>
</dbReference>
<keyword evidence="4 5" id="KW-0472">Membrane</keyword>